<protein>
    <recommendedName>
        <fullName evidence="2">AMP-dependent synthetase/ligase domain-containing protein</fullName>
    </recommendedName>
</protein>
<comment type="caution">
    <text evidence="3">The sequence shown here is derived from an EMBL/GenBank/DDBJ whole genome shotgun (WGS) entry which is preliminary data.</text>
</comment>
<evidence type="ECO:0000259" key="2">
    <source>
        <dbReference type="Pfam" id="PF00501"/>
    </source>
</evidence>
<comment type="similarity">
    <text evidence="1">Belongs to the ATP-dependent AMP-binding enzyme family.</text>
</comment>
<dbReference type="InterPro" id="IPR045851">
    <property type="entry name" value="AMP-bd_C_sf"/>
</dbReference>
<evidence type="ECO:0000313" key="3">
    <source>
        <dbReference type="EMBL" id="GIJ21053.1"/>
    </source>
</evidence>
<dbReference type="RefSeq" id="WP_203996230.1">
    <property type="nucleotide sequence ID" value="NZ_BOPB01000009.1"/>
</dbReference>
<gene>
    <name evidence="3" type="ORF">Vlu01_16770</name>
</gene>
<dbReference type="PROSITE" id="PS00455">
    <property type="entry name" value="AMP_BINDING"/>
    <property type="match status" value="1"/>
</dbReference>
<reference evidence="3 4" key="1">
    <citation type="submission" date="2021-01" db="EMBL/GenBank/DDBJ databases">
        <title>Whole genome shotgun sequence of Verrucosispora lutea NBRC 106530.</title>
        <authorList>
            <person name="Komaki H."/>
            <person name="Tamura T."/>
        </authorList>
    </citation>
    <scope>NUCLEOTIDE SEQUENCE [LARGE SCALE GENOMIC DNA]</scope>
    <source>
        <strain evidence="3 4">NBRC 106530</strain>
    </source>
</reference>
<dbReference type="InterPro" id="IPR000873">
    <property type="entry name" value="AMP-dep_synth/lig_dom"/>
</dbReference>
<dbReference type="EMBL" id="BOPB01000009">
    <property type="protein sequence ID" value="GIJ21053.1"/>
    <property type="molecule type" value="Genomic_DNA"/>
</dbReference>
<evidence type="ECO:0000313" key="4">
    <source>
        <dbReference type="Proteomes" id="UP000643165"/>
    </source>
</evidence>
<organism evidence="3 4">
    <name type="scientific">Micromonospora lutea</name>
    <dbReference type="NCBI Taxonomy" id="419825"/>
    <lineage>
        <taxon>Bacteria</taxon>
        <taxon>Bacillati</taxon>
        <taxon>Actinomycetota</taxon>
        <taxon>Actinomycetes</taxon>
        <taxon>Micromonosporales</taxon>
        <taxon>Micromonosporaceae</taxon>
        <taxon>Micromonospora</taxon>
    </lineage>
</organism>
<dbReference type="InterPro" id="IPR020845">
    <property type="entry name" value="AMP-binding_CS"/>
</dbReference>
<dbReference type="InterPro" id="IPR042099">
    <property type="entry name" value="ANL_N_sf"/>
</dbReference>
<accession>A0ABQ4IT21</accession>
<name>A0ABQ4IT21_9ACTN</name>
<dbReference type="Pfam" id="PF00501">
    <property type="entry name" value="AMP-binding"/>
    <property type="match status" value="1"/>
</dbReference>
<feature type="domain" description="AMP-dependent synthetase/ligase" evidence="2">
    <location>
        <begin position="40"/>
        <end position="415"/>
    </location>
</feature>
<keyword evidence="4" id="KW-1185">Reference proteome</keyword>
<dbReference type="Gene3D" id="3.30.300.30">
    <property type="match status" value="1"/>
</dbReference>
<evidence type="ECO:0000256" key="1">
    <source>
        <dbReference type="ARBA" id="ARBA00006432"/>
    </source>
</evidence>
<sequence length="561" mass="59171">MDGIAITRSNASSQNDQPALACRTLAWLVDPPTDRGVHFATDDEWTFHSYARLSTLVSQAAARLRAAGVREGDVVPIACGSSPTFIAAFFGALLLGASPSALAPPGRSSGDGGYLDRFVTLVRATGGQTLVTTADLASTFEPAATAAGVTLLADVTDGDTPLTDPILAPRNAMVQFSSGSTGTPRGVRISMSALDAQVTMLRDWMSFTEADAYASWLPLHHDMGLVGCLLFPMAYRADVLLMRPEQFVRSPLRWLQAFSTHGTTAATPPFGLSHVLRRVRPAQLRGLDFSGWRTLIVGAERVDNAALRAFGELLAPAGFRPDALLPAYGLAEATLAVTGARHGGPRSLTVDVDSLRPGQRVQPVDPSSPRSMTLTACGGPLSGVRLGIVDDDGRPLGVDMLGEITVGGDALADGYIVDGVLTSFHDPIRTGDAGFLHDGELYVVGRFGDATKILGRWLFAEDVERAAVALSPAPGRTVALVGEWDGDVTAVIVIEGDLGAEAGAIGTAARAKADAARVRVVTVDTGWISRTTSGKPQRRAMWQRLISEDHGITLRWDSADV</sequence>
<proteinExistence type="inferred from homology"/>
<dbReference type="PANTHER" id="PTHR22754:SF32">
    <property type="entry name" value="DISCO-INTERACTING PROTEIN 2"/>
    <property type="match status" value="1"/>
</dbReference>
<dbReference type="SUPFAM" id="SSF56801">
    <property type="entry name" value="Acetyl-CoA synthetase-like"/>
    <property type="match status" value="1"/>
</dbReference>
<dbReference type="Gene3D" id="3.40.50.12780">
    <property type="entry name" value="N-terminal domain of ligase-like"/>
    <property type="match status" value="1"/>
</dbReference>
<dbReference type="Proteomes" id="UP000643165">
    <property type="component" value="Unassembled WGS sequence"/>
</dbReference>
<dbReference type="PANTHER" id="PTHR22754">
    <property type="entry name" value="DISCO-INTERACTING PROTEIN 2 DIP2 -RELATED"/>
    <property type="match status" value="1"/>
</dbReference>